<evidence type="ECO:0000256" key="1">
    <source>
        <dbReference type="ARBA" id="ARBA00012528"/>
    </source>
</evidence>
<dbReference type="InterPro" id="IPR035965">
    <property type="entry name" value="PAS-like_dom_sf"/>
</dbReference>
<gene>
    <name evidence="3" type="ORF">RNA01_11390</name>
</gene>
<protein>
    <recommendedName>
        <fullName evidence="1">diguanylate cyclase</fullName>
        <ecNumber evidence="1">2.7.7.65</ecNumber>
    </recommendedName>
</protein>
<dbReference type="InterPro" id="IPR043128">
    <property type="entry name" value="Rev_trsase/Diguanyl_cyclase"/>
</dbReference>
<comment type="caution">
    <text evidence="3">The sequence shown here is derived from an EMBL/GenBank/DDBJ whole genome shotgun (WGS) entry which is preliminary data.</text>
</comment>
<dbReference type="PANTHER" id="PTHR45138:SF24">
    <property type="entry name" value="DIGUANYLATE CYCLASE DGCC-RELATED"/>
    <property type="match status" value="1"/>
</dbReference>
<dbReference type="InterPro" id="IPR029787">
    <property type="entry name" value="Nucleotide_cyclase"/>
</dbReference>
<dbReference type="EC" id="2.7.7.65" evidence="1"/>
<dbReference type="Pfam" id="PF12860">
    <property type="entry name" value="PAS_7"/>
    <property type="match status" value="1"/>
</dbReference>
<evidence type="ECO:0000313" key="3">
    <source>
        <dbReference type="EMBL" id="GEO84207.1"/>
    </source>
</evidence>
<reference evidence="3 4" key="1">
    <citation type="submission" date="2019-07" db="EMBL/GenBank/DDBJ databases">
        <title>Whole genome shotgun sequence of Rhizobium naphthalenivorans NBRC 107585.</title>
        <authorList>
            <person name="Hosoyama A."/>
            <person name="Uohara A."/>
            <person name="Ohji S."/>
            <person name="Ichikawa N."/>
        </authorList>
    </citation>
    <scope>NUCLEOTIDE SEQUENCE [LARGE SCALE GENOMIC DNA]</scope>
    <source>
        <strain evidence="3 4">NBRC 107585</strain>
    </source>
</reference>
<dbReference type="OrthoDB" id="9812260at2"/>
<dbReference type="NCBIfam" id="TIGR00254">
    <property type="entry name" value="GGDEF"/>
    <property type="match status" value="1"/>
</dbReference>
<dbReference type="InterPro" id="IPR000160">
    <property type="entry name" value="GGDEF_dom"/>
</dbReference>
<dbReference type="FunFam" id="3.30.70.270:FF:000001">
    <property type="entry name" value="Diguanylate cyclase domain protein"/>
    <property type="match status" value="1"/>
</dbReference>
<keyword evidence="4" id="KW-1185">Reference proteome</keyword>
<sequence length="303" mass="34808">MLTEQVSQKLAELHEQSAALVAVYDPDDRLRYANAAFRASYYVEPDETPLWSDLMRRNWQLGRGAIITHPDIDAWLASAIARRGKLQRRAFEADLIDGRWLWVVETILPDGWMLYIATDITELRTEERELRQLRDFATRASQTDELTDISNRRHMWFMLENLLNGAHVSQSRGGCLCLFDLDFFKQINDRFGHQAGDLVLVDFARTVQQTIRLRDGFGRIGGEEFMLIMPDTSIIHAKTIIERVFAAIHKRRPIPDDPEFTYTFSAGLTQIRADDTPQSAYSRADQALYQAKNEGRDCLILAA</sequence>
<dbReference type="Gene3D" id="3.30.70.270">
    <property type="match status" value="1"/>
</dbReference>
<feature type="domain" description="GGDEF" evidence="2">
    <location>
        <begin position="172"/>
        <end position="303"/>
    </location>
</feature>
<evidence type="ECO:0000259" key="2">
    <source>
        <dbReference type="PROSITE" id="PS50887"/>
    </source>
</evidence>
<dbReference type="GO" id="GO:1902201">
    <property type="term" value="P:negative regulation of bacterial-type flagellum-dependent cell motility"/>
    <property type="evidence" value="ECO:0007669"/>
    <property type="project" value="TreeGrafter"/>
</dbReference>
<proteinExistence type="predicted"/>
<dbReference type="SMART" id="SM00267">
    <property type="entry name" value="GGDEF"/>
    <property type="match status" value="1"/>
</dbReference>
<organism evidence="3 4">
    <name type="scientific">Ciceribacter naphthalenivorans</name>
    <dbReference type="NCBI Taxonomy" id="1118451"/>
    <lineage>
        <taxon>Bacteria</taxon>
        <taxon>Pseudomonadati</taxon>
        <taxon>Pseudomonadota</taxon>
        <taxon>Alphaproteobacteria</taxon>
        <taxon>Hyphomicrobiales</taxon>
        <taxon>Rhizobiaceae</taxon>
        <taxon>Ciceribacter</taxon>
    </lineage>
</organism>
<dbReference type="PROSITE" id="PS50887">
    <property type="entry name" value="GGDEF"/>
    <property type="match status" value="1"/>
</dbReference>
<dbReference type="GO" id="GO:0043709">
    <property type="term" value="P:cell adhesion involved in single-species biofilm formation"/>
    <property type="evidence" value="ECO:0007669"/>
    <property type="project" value="TreeGrafter"/>
</dbReference>
<dbReference type="PANTHER" id="PTHR45138">
    <property type="entry name" value="REGULATORY COMPONENTS OF SENSORY TRANSDUCTION SYSTEM"/>
    <property type="match status" value="1"/>
</dbReference>
<dbReference type="AlphaFoldDB" id="A0A512HFH7"/>
<accession>A0A512HFH7</accession>
<dbReference type="Proteomes" id="UP000321717">
    <property type="component" value="Unassembled WGS sequence"/>
</dbReference>
<dbReference type="CDD" id="cd01949">
    <property type="entry name" value="GGDEF"/>
    <property type="match status" value="1"/>
</dbReference>
<dbReference type="InterPro" id="IPR050469">
    <property type="entry name" value="Diguanylate_Cyclase"/>
</dbReference>
<dbReference type="SUPFAM" id="SSF55785">
    <property type="entry name" value="PYP-like sensor domain (PAS domain)"/>
    <property type="match status" value="1"/>
</dbReference>
<evidence type="ECO:0000313" key="4">
    <source>
        <dbReference type="Proteomes" id="UP000321717"/>
    </source>
</evidence>
<dbReference type="GO" id="GO:0005886">
    <property type="term" value="C:plasma membrane"/>
    <property type="evidence" value="ECO:0007669"/>
    <property type="project" value="TreeGrafter"/>
</dbReference>
<dbReference type="Pfam" id="PF00990">
    <property type="entry name" value="GGDEF"/>
    <property type="match status" value="1"/>
</dbReference>
<name>A0A512HFH7_9HYPH</name>
<dbReference type="Gene3D" id="3.30.450.20">
    <property type="entry name" value="PAS domain"/>
    <property type="match status" value="1"/>
</dbReference>
<dbReference type="EMBL" id="BJZP01000004">
    <property type="protein sequence ID" value="GEO84207.1"/>
    <property type="molecule type" value="Genomic_DNA"/>
</dbReference>
<dbReference type="GO" id="GO:0052621">
    <property type="term" value="F:diguanylate cyclase activity"/>
    <property type="evidence" value="ECO:0007669"/>
    <property type="project" value="UniProtKB-EC"/>
</dbReference>
<dbReference type="SUPFAM" id="SSF55073">
    <property type="entry name" value="Nucleotide cyclase"/>
    <property type="match status" value="1"/>
</dbReference>